<keyword evidence="3" id="KW-1185">Reference proteome</keyword>
<name>A0ABY6J124_9BACT</name>
<proteinExistence type="predicted"/>
<organism evidence="2 3">
    <name type="scientific">Chitinophaga horti</name>
    <dbReference type="NCBI Taxonomy" id="2920382"/>
    <lineage>
        <taxon>Bacteria</taxon>
        <taxon>Pseudomonadati</taxon>
        <taxon>Bacteroidota</taxon>
        <taxon>Chitinophagia</taxon>
        <taxon>Chitinophagales</taxon>
        <taxon>Chitinophagaceae</taxon>
        <taxon>Chitinophaga</taxon>
    </lineage>
</organism>
<sequence length="100" mass="11508">MELEQHIQRIEEKTHLLLKKLQQVQSDNELLHAEIDAKEQELSLAQKAIGNLEDKLKLARIASVTQGAPSAEDEEFKKEIRRKINDYIAEIDRCIAMLNS</sequence>
<feature type="coiled-coil region" evidence="1">
    <location>
        <begin position="7"/>
        <end position="55"/>
    </location>
</feature>
<dbReference type="RefSeq" id="WP_264280396.1">
    <property type="nucleotide sequence ID" value="NZ_CP107006.1"/>
</dbReference>
<protein>
    <submittedName>
        <fullName evidence="2">Uncharacterized protein</fullName>
    </submittedName>
</protein>
<gene>
    <name evidence="2" type="ORF">MKQ68_18425</name>
</gene>
<reference evidence="2" key="1">
    <citation type="submission" date="2022-10" db="EMBL/GenBank/DDBJ databases">
        <title>Chitinophaga sp. nov., isolated from soil.</title>
        <authorList>
            <person name="Jeon C.O."/>
        </authorList>
    </citation>
    <scope>NUCLEOTIDE SEQUENCE</scope>
    <source>
        <strain evidence="2">R8</strain>
    </source>
</reference>
<evidence type="ECO:0000313" key="3">
    <source>
        <dbReference type="Proteomes" id="UP001162741"/>
    </source>
</evidence>
<evidence type="ECO:0000313" key="2">
    <source>
        <dbReference type="EMBL" id="UYQ92066.1"/>
    </source>
</evidence>
<dbReference type="EMBL" id="CP107006">
    <property type="protein sequence ID" value="UYQ92066.1"/>
    <property type="molecule type" value="Genomic_DNA"/>
</dbReference>
<accession>A0ABY6J124</accession>
<dbReference type="Proteomes" id="UP001162741">
    <property type="component" value="Chromosome"/>
</dbReference>
<evidence type="ECO:0000256" key="1">
    <source>
        <dbReference type="SAM" id="Coils"/>
    </source>
</evidence>
<keyword evidence="1" id="KW-0175">Coiled coil</keyword>